<dbReference type="PIRSF" id="PIRSF004930">
    <property type="entry name" value="Tln_factor_SUA5"/>
    <property type="match status" value="1"/>
</dbReference>
<evidence type="ECO:0000256" key="8">
    <source>
        <dbReference type="ARBA" id="ARBA00022695"/>
    </source>
</evidence>
<dbReference type="Gene3D" id="3.40.50.11030">
    <property type="entry name" value="Threonylcarbamoyl-AMP synthase, C-terminal domain"/>
    <property type="match status" value="1"/>
</dbReference>
<dbReference type="KEGG" id="bacg:D2962_15540"/>
<reference evidence="16 17" key="1">
    <citation type="submission" date="2018-10" db="EMBL/GenBank/DDBJ databases">
        <authorList>
            <person name="Zhang X."/>
        </authorList>
    </citation>
    <scope>NUCLEOTIDE SEQUENCE [LARGE SCALE GENOMIC DNA]</scope>
    <source>
        <strain evidence="16 17">SK-G1</strain>
    </source>
</reference>
<evidence type="ECO:0000259" key="15">
    <source>
        <dbReference type="PROSITE" id="PS51163"/>
    </source>
</evidence>
<evidence type="ECO:0000256" key="7">
    <source>
        <dbReference type="ARBA" id="ARBA00022694"/>
    </source>
</evidence>
<feature type="domain" description="YrdC-like" evidence="15">
    <location>
        <begin position="16"/>
        <end position="202"/>
    </location>
</feature>
<feature type="binding site" evidence="14">
    <location>
        <position position="70"/>
    </location>
    <ligand>
        <name>L-threonine</name>
        <dbReference type="ChEBI" id="CHEBI:57926"/>
    </ligand>
</feature>
<keyword evidence="8 13" id="KW-0548">Nucleotidyltransferase</keyword>
<feature type="binding site" evidence="14">
    <location>
        <position position="198"/>
    </location>
    <ligand>
        <name>ATP</name>
        <dbReference type="ChEBI" id="CHEBI:30616"/>
    </ligand>
</feature>
<feature type="binding site" evidence="14">
    <location>
        <position position="184"/>
    </location>
    <ligand>
        <name>L-threonine</name>
        <dbReference type="ChEBI" id="CHEBI:57926"/>
    </ligand>
</feature>
<evidence type="ECO:0000256" key="10">
    <source>
        <dbReference type="ARBA" id="ARBA00022840"/>
    </source>
</evidence>
<dbReference type="InterPro" id="IPR006070">
    <property type="entry name" value="Sua5-like_dom"/>
</dbReference>
<keyword evidence="10 13" id="KW-0067">ATP-binding</keyword>
<dbReference type="InterPro" id="IPR050156">
    <property type="entry name" value="TC-AMP_synthase_SUA5"/>
</dbReference>
<dbReference type="InterPro" id="IPR010923">
    <property type="entry name" value="T(6)A37_SUA5"/>
</dbReference>
<dbReference type="PANTHER" id="PTHR17490:SF16">
    <property type="entry name" value="THREONYLCARBAMOYL-AMP SYNTHASE"/>
    <property type="match status" value="1"/>
</dbReference>
<evidence type="ECO:0000256" key="12">
    <source>
        <dbReference type="ARBA" id="ARBA00048366"/>
    </source>
</evidence>
<dbReference type="Proteomes" id="UP000280960">
    <property type="component" value="Chromosome"/>
</dbReference>
<dbReference type="EMBL" id="CP033169">
    <property type="protein sequence ID" value="AYO31827.1"/>
    <property type="molecule type" value="Genomic_DNA"/>
</dbReference>
<dbReference type="InterPro" id="IPR038385">
    <property type="entry name" value="Sua5/YwlC_C"/>
</dbReference>
<dbReference type="InterPro" id="IPR005145">
    <property type="entry name" value="Sua5_C"/>
</dbReference>
<keyword evidence="6 13" id="KW-0808">Transferase</keyword>
<evidence type="ECO:0000256" key="3">
    <source>
        <dbReference type="ARBA" id="ARBA00012584"/>
    </source>
</evidence>
<protein>
    <recommendedName>
        <fullName evidence="4 13">Threonylcarbamoyl-AMP synthase</fullName>
        <shortName evidence="13">TC-AMP synthase</shortName>
        <ecNumber evidence="3 13">2.7.7.87</ecNumber>
    </recommendedName>
    <alternativeName>
        <fullName evidence="11 13">L-threonylcarbamoyladenylate synthase</fullName>
    </alternativeName>
</protein>
<evidence type="ECO:0000256" key="2">
    <source>
        <dbReference type="ARBA" id="ARBA00007663"/>
    </source>
</evidence>
<dbReference type="Pfam" id="PF01300">
    <property type="entry name" value="Sua5_yciO_yrdC"/>
    <property type="match status" value="1"/>
</dbReference>
<evidence type="ECO:0000256" key="9">
    <source>
        <dbReference type="ARBA" id="ARBA00022741"/>
    </source>
</evidence>
<dbReference type="PROSITE" id="PS51163">
    <property type="entry name" value="YRDC"/>
    <property type="match status" value="1"/>
</dbReference>
<comment type="subcellular location">
    <subcellularLocation>
        <location evidence="1 13">Cytoplasm</location>
    </subcellularLocation>
</comment>
<feature type="binding site" evidence="14">
    <location>
        <position position="38"/>
    </location>
    <ligand>
        <name>L-threonine</name>
        <dbReference type="ChEBI" id="CHEBI:57926"/>
    </ligand>
</feature>
<dbReference type="GO" id="GO:0005737">
    <property type="term" value="C:cytoplasm"/>
    <property type="evidence" value="ECO:0007669"/>
    <property type="project" value="UniProtKB-SubCell"/>
</dbReference>
<dbReference type="GO" id="GO:0003725">
    <property type="term" value="F:double-stranded RNA binding"/>
    <property type="evidence" value="ECO:0007669"/>
    <property type="project" value="UniProtKB-UniRule"/>
</dbReference>
<sequence>MLKTRLVAVDKDYPQQQLINAAAEIIRAGGLVAFPTETVYGLGGNALDEDAAAKIYAAKGRPQDNPLIVHIQHIKELEGIVEDVPPGADELMKTFWPGPLTILFRKKPVIPSGTTAGLDTVAIRMPDHRIALELIKAAGVPIAAPSANISGKPSPTCAQDVLEDLNGKIDMILDGGTCPVGVESTVLDLSGPVPLILRPGGLPKEELEKILGHVEIDPGLSPGQRPRSPGQKYRHYAPKAHMTLVEGPVKLQIAKIIDLAGSLESSGKRVGIMATAQTRQEYPLGIVLSVGDRDAPLTISSNLFSILRKFDRLGVDEILAEGISREGLGLAVMNRLYKAAGYNIIKV</sequence>
<keyword evidence="9 13" id="KW-0547">Nucleotide-binding</keyword>
<dbReference type="Pfam" id="PF03481">
    <property type="entry name" value="Sua5_C"/>
    <property type="match status" value="1"/>
</dbReference>
<dbReference type="FunFam" id="3.90.870.10:FF:000008">
    <property type="entry name" value="Threonylcarbamoyl-AMP synthase"/>
    <property type="match status" value="1"/>
</dbReference>
<dbReference type="PANTHER" id="PTHR17490">
    <property type="entry name" value="SUA5"/>
    <property type="match status" value="1"/>
</dbReference>
<evidence type="ECO:0000256" key="13">
    <source>
        <dbReference type="PIRNR" id="PIRNR004930"/>
    </source>
</evidence>
<proteinExistence type="inferred from homology"/>
<evidence type="ECO:0000256" key="6">
    <source>
        <dbReference type="ARBA" id="ARBA00022679"/>
    </source>
</evidence>
<gene>
    <name evidence="16" type="ORF">D2962_15540</name>
</gene>
<evidence type="ECO:0000256" key="14">
    <source>
        <dbReference type="PIRSR" id="PIRSR004930-1"/>
    </source>
</evidence>
<dbReference type="GO" id="GO:0006450">
    <property type="term" value="P:regulation of translational fidelity"/>
    <property type="evidence" value="ECO:0007669"/>
    <property type="project" value="TreeGrafter"/>
</dbReference>
<comment type="catalytic activity">
    <reaction evidence="12 13">
        <text>L-threonine + hydrogencarbonate + ATP = L-threonylcarbamoyladenylate + diphosphate + H2O</text>
        <dbReference type="Rhea" id="RHEA:36407"/>
        <dbReference type="ChEBI" id="CHEBI:15377"/>
        <dbReference type="ChEBI" id="CHEBI:17544"/>
        <dbReference type="ChEBI" id="CHEBI:30616"/>
        <dbReference type="ChEBI" id="CHEBI:33019"/>
        <dbReference type="ChEBI" id="CHEBI:57926"/>
        <dbReference type="ChEBI" id="CHEBI:73682"/>
        <dbReference type="EC" id="2.7.7.87"/>
    </reaction>
</comment>
<accession>A0A3G2RAR0</accession>
<name>A0A3G2RAR0_9FIRM</name>
<feature type="binding site" evidence="14">
    <location>
        <position position="61"/>
    </location>
    <ligand>
        <name>ATP</name>
        <dbReference type="ChEBI" id="CHEBI:30616"/>
    </ligand>
</feature>
<evidence type="ECO:0000313" key="17">
    <source>
        <dbReference type="Proteomes" id="UP000280960"/>
    </source>
</evidence>
<evidence type="ECO:0000256" key="4">
    <source>
        <dbReference type="ARBA" id="ARBA00015492"/>
    </source>
</evidence>
<keyword evidence="17" id="KW-1185">Reference proteome</keyword>
<feature type="binding site" evidence="14">
    <location>
        <position position="236"/>
    </location>
    <ligand>
        <name>ATP</name>
        <dbReference type="ChEBI" id="CHEBI:30616"/>
    </ligand>
</feature>
<keyword evidence="7 13" id="KW-0819">tRNA processing</keyword>
<feature type="binding site" evidence="14">
    <location>
        <position position="120"/>
    </location>
    <ligand>
        <name>ATP</name>
        <dbReference type="ChEBI" id="CHEBI:30616"/>
    </ligand>
</feature>
<dbReference type="RefSeq" id="WP_122015513.1">
    <property type="nucleotide sequence ID" value="NZ_CP033169.1"/>
</dbReference>
<dbReference type="GO" id="GO:0061710">
    <property type="term" value="F:L-threonylcarbamoyladenylate synthase"/>
    <property type="evidence" value="ECO:0007669"/>
    <property type="project" value="UniProtKB-EC"/>
</dbReference>
<evidence type="ECO:0000256" key="11">
    <source>
        <dbReference type="ARBA" id="ARBA00029774"/>
    </source>
</evidence>
<dbReference type="InterPro" id="IPR017945">
    <property type="entry name" value="DHBP_synth_RibB-like_a/b_dom"/>
</dbReference>
<dbReference type="GO" id="GO:0005524">
    <property type="term" value="F:ATP binding"/>
    <property type="evidence" value="ECO:0007669"/>
    <property type="project" value="UniProtKB-UniRule"/>
</dbReference>
<feature type="binding site" evidence="14">
    <location>
        <position position="124"/>
    </location>
    <ligand>
        <name>L-threonine</name>
        <dbReference type="ChEBI" id="CHEBI:57926"/>
    </ligand>
</feature>
<dbReference type="Gene3D" id="3.90.870.10">
    <property type="entry name" value="DHBP synthase"/>
    <property type="match status" value="1"/>
</dbReference>
<keyword evidence="5 13" id="KW-0963">Cytoplasm</keyword>
<comment type="similarity">
    <text evidence="2 13">Belongs to the SUA5 family.</text>
</comment>
<organism evidence="16 17">
    <name type="scientific">Biomaibacter acetigenes</name>
    <dbReference type="NCBI Taxonomy" id="2316383"/>
    <lineage>
        <taxon>Bacteria</taxon>
        <taxon>Bacillati</taxon>
        <taxon>Bacillota</taxon>
        <taxon>Clostridia</taxon>
        <taxon>Thermosediminibacterales</taxon>
        <taxon>Tepidanaerobacteraceae</taxon>
        <taxon>Biomaibacter</taxon>
    </lineage>
</organism>
<evidence type="ECO:0000313" key="16">
    <source>
        <dbReference type="EMBL" id="AYO31827.1"/>
    </source>
</evidence>
<evidence type="ECO:0000256" key="1">
    <source>
        <dbReference type="ARBA" id="ARBA00004496"/>
    </source>
</evidence>
<dbReference type="SUPFAM" id="SSF55821">
    <property type="entry name" value="YrdC/RibB"/>
    <property type="match status" value="1"/>
</dbReference>
<dbReference type="EC" id="2.7.7.87" evidence="3 13"/>
<evidence type="ECO:0000256" key="5">
    <source>
        <dbReference type="ARBA" id="ARBA00022490"/>
    </source>
</evidence>
<dbReference type="GO" id="GO:0000049">
    <property type="term" value="F:tRNA binding"/>
    <property type="evidence" value="ECO:0007669"/>
    <property type="project" value="TreeGrafter"/>
</dbReference>
<feature type="binding site" evidence="14">
    <location>
        <position position="146"/>
    </location>
    <ligand>
        <name>ATP</name>
        <dbReference type="ChEBI" id="CHEBI:30616"/>
    </ligand>
</feature>
<feature type="binding site" evidence="14">
    <location>
        <position position="144"/>
    </location>
    <ligand>
        <name>ATP</name>
        <dbReference type="ChEBI" id="CHEBI:30616"/>
    </ligand>
</feature>
<dbReference type="NCBIfam" id="TIGR00057">
    <property type="entry name" value="L-threonylcarbamoyladenylate synthase"/>
    <property type="match status" value="1"/>
</dbReference>
<dbReference type="GO" id="GO:0008033">
    <property type="term" value="P:tRNA processing"/>
    <property type="evidence" value="ECO:0007669"/>
    <property type="project" value="UniProtKB-KW"/>
</dbReference>
<feature type="binding site" evidence="14">
    <location>
        <position position="65"/>
    </location>
    <ligand>
        <name>ATP</name>
        <dbReference type="ChEBI" id="CHEBI:30616"/>
    </ligand>
</feature>
<feature type="binding site" evidence="14">
    <location>
        <position position="154"/>
    </location>
    <ligand>
        <name>ATP</name>
        <dbReference type="ChEBI" id="CHEBI:30616"/>
    </ligand>
</feature>
<dbReference type="AlphaFoldDB" id="A0A3G2RAR0"/>
<comment type="function">
    <text evidence="13">Required for the formation of a threonylcarbamoyl group on adenosine at position 37 (t(6)A37) in tRNAs that read codons beginning with adenine.</text>
</comment>